<evidence type="ECO:0008006" key="9">
    <source>
        <dbReference type="Google" id="ProtNLM"/>
    </source>
</evidence>
<dbReference type="Gene3D" id="1.25.40.10">
    <property type="entry name" value="Tetratricopeptide repeat domain"/>
    <property type="match status" value="1"/>
</dbReference>
<feature type="region of interest" description="Disordered" evidence="6">
    <location>
        <begin position="450"/>
        <end position="472"/>
    </location>
</feature>
<gene>
    <name evidence="7" type="ORF">IWW36_003797</name>
</gene>
<comment type="caution">
    <text evidence="7">The sequence shown here is derived from an EMBL/GenBank/DDBJ whole genome shotgun (WGS) entry which is preliminary data.</text>
</comment>
<evidence type="ECO:0000256" key="1">
    <source>
        <dbReference type="ARBA" id="ARBA00006192"/>
    </source>
</evidence>
<dbReference type="PANTHER" id="PTHR47447">
    <property type="entry name" value="OS03G0856100 PROTEIN"/>
    <property type="match status" value="1"/>
</dbReference>
<comment type="function">
    <text evidence="3">Regulates mitochondrial small subunit maturation by controlling 15S rRNA 5'-end processing. Localizes to the 5' precursor of the 15S rRNA in a position that is subsequently occupied by mS47 in the mature yeast mtSSU. Uses structure and sequence-specific RNA recognition, binding to a single-stranded region of the precursor and specifically recognizing bases -6 to -1. The exchange of Ccm1 for mS47 is coupled to the irreversible removal of precursor rRNA that is accompanied by conformational changes of the mitoribosomal proteins uS5m and mS26. These conformational changes signal completion of 5'-end rRNA processing through protection of the mature 5'-end of the 15S rRNA and stabilization of mS47. The removal of the 5' precursor together with the dissociation of Ccm1 may be catalyzed by the 5'-3' exoribonuclease Pet127. Involved in the specific removal of group I introns in mitochondrial encoded transcripts.</text>
</comment>
<dbReference type="PROSITE" id="PS51375">
    <property type="entry name" value="PPR"/>
    <property type="match status" value="1"/>
</dbReference>
<dbReference type="PANTHER" id="PTHR47447:SF28">
    <property type="entry name" value="PENTACOTRIPEPTIDE-REPEAT REGION OF PRORP DOMAIN-CONTAINING PROTEIN"/>
    <property type="match status" value="1"/>
</dbReference>
<dbReference type="OrthoDB" id="1908178at2759"/>
<evidence type="ECO:0000313" key="8">
    <source>
        <dbReference type="Proteomes" id="UP001139887"/>
    </source>
</evidence>
<protein>
    <recommendedName>
        <fullName evidence="9">Pentatricopeptide repeat-containing protein</fullName>
    </recommendedName>
</protein>
<dbReference type="Pfam" id="PF13041">
    <property type="entry name" value="PPR_2"/>
    <property type="match status" value="1"/>
</dbReference>
<reference evidence="7" key="1">
    <citation type="submission" date="2022-07" db="EMBL/GenBank/DDBJ databases">
        <title>Phylogenomic reconstructions and comparative analyses of Kickxellomycotina fungi.</title>
        <authorList>
            <person name="Reynolds N.K."/>
            <person name="Stajich J.E."/>
            <person name="Barry K."/>
            <person name="Grigoriev I.V."/>
            <person name="Crous P."/>
            <person name="Smith M.E."/>
        </authorList>
    </citation>
    <scope>NUCLEOTIDE SEQUENCE</scope>
    <source>
        <strain evidence="7">NRRL 1566</strain>
    </source>
</reference>
<dbReference type="InterPro" id="IPR011990">
    <property type="entry name" value="TPR-like_helical_dom_sf"/>
</dbReference>
<comment type="similarity">
    <text evidence="1">Belongs to the CCM1 family.</text>
</comment>
<proteinExistence type="inferred from homology"/>
<name>A0A9W8I4P2_9FUNG</name>
<keyword evidence="8" id="KW-1185">Reference proteome</keyword>
<evidence type="ECO:0000256" key="3">
    <source>
        <dbReference type="ARBA" id="ARBA00044493"/>
    </source>
</evidence>
<dbReference type="Proteomes" id="UP001139887">
    <property type="component" value="Unassembled WGS sequence"/>
</dbReference>
<accession>A0A9W8I4P2</accession>
<feature type="region of interest" description="Disordered" evidence="6">
    <location>
        <begin position="362"/>
        <end position="381"/>
    </location>
</feature>
<evidence type="ECO:0000313" key="7">
    <source>
        <dbReference type="EMBL" id="KAJ2847562.1"/>
    </source>
</evidence>
<evidence type="ECO:0000256" key="4">
    <source>
        <dbReference type="ARBA" id="ARBA00044511"/>
    </source>
</evidence>
<sequence length="615" mass="69267">MVPQMIAARRIMQGLGLLMDAYTFAPIFGALHRMRRSLARQKKDTWPAIELALSEYETMCGCSVRLNETMLTNLALTVGLGNRFLNNGHGQNKPDERVLDRIRAIDSKFARELEAMLTHTHDPHTFAALLNLGGKSGAFDDIQAVWSALISETNFSRIESTQPLLTSLTLAAYMNALIDCKQYKDAISAFYTHALPLRSSTMPTGRRSFVAHPRLKTIDKSVYDAALRAFALADNHRMCIQIMRRMVNSGNPPSALSIRYSLLPPDSERESLHISRYTRRWSLPLHVARCIWNIAIESRRREWARGKPGPISANTLPVIVNDIAAQFIRIAAYARNTEFGEEVFEALKKEAAYFGMKSPSVHRDGKTTDDNNGPAMTDSRFPEDLQCAPNVRTYTSMVTLYCNVADLSGVSNIWAQMINDGIEPTLHTYTSLIAALHKVALRKRWRKSREHAEQTAQLAGSAMKQPDGSSADEDVHISSMDHIWIPTAQDITIKRVEDQVIGSASSPDSDKFQQEQLNRFKRLSLDIPLSTLLLRYHSSRIYDVVSNESQYQSTEPTSIDKNIIEDIERALQICRIVEEKGLKPDARFHAALADFFSICGDEKSAELVRRQMDHE</sequence>
<feature type="repeat" description="PPR" evidence="5">
    <location>
        <begin position="390"/>
        <end position="424"/>
    </location>
</feature>
<dbReference type="NCBIfam" id="TIGR00756">
    <property type="entry name" value="PPR"/>
    <property type="match status" value="1"/>
</dbReference>
<dbReference type="EMBL" id="JANBUW010000295">
    <property type="protein sequence ID" value="KAJ2847562.1"/>
    <property type="molecule type" value="Genomic_DNA"/>
</dbReference>
<evidence type="ECO:0000256" key="5">
    <source>
        <dbReference type="PROSITE-ProRule" id="PRU00708"/>
    </source>
</evidence>
<evidence type="ECO:0000256" key="2">
    <source>
        <dbReference type="ARBA" id="ARBA00022737"/>
    </source>
</evidence>
<keyword evidence="2" id="KW-0677">Repeat</keyword>
<comment type="subunit">
    <text evidence="4">Binds to mitochondrial small subunit 15S rRNA.</text>
</comment>
<dbReference type="InterPro" id="IPR002885">
    <property type="entry name" value="PPR_rpt"/>
</dbReference>
<dbReference type="AlphaFoldDB" id="A0A9W8I4P2"/>
<evidence type="ECO:0000256" key="6">
    <source>
        <dbReference type="SAM" id="MobiDB-lite"/>
    </source>
</evidence>
<organism evidence="7 8">
    <name type="scientific">Coemansia brasiliensis</name>
    <dbReference type="NCBI Taxonomy" id="2650707"/>
    <lineage>
        <taxon>Eukaryota</taxon>
        <taxon>Fungi</taxon>
        <taxon>Fungi incertae sedis</taxon>
        <taxon>Zoopagomycota</taxon>
        <taxon>Kickxellomycotina</taxon>
        <taxon>Kickxellomycetes</taxon>
        <taxon>Kickxellales</taxon>
        <taxon>Kickxellaceae</taxon>
        <taxon>Coemansia</taxon>
    </lineage>
</organism>